<dbReference type="KEGG" id="bbel:109472601"/>
<dbReference type="GO" id="GO:0006887">
    <property type="term" value="P:exocytosis"/>
    <property type="evidence" value="ECO:0007669"/>
    <property type="project" value="UniProtKB-KW"/>
</dbReference>
<proteinExistence type="inferred from homology"/>
<evidence type="ECO:0000256" key="5">
    <source>
        <dbReference type="ARBA" id="ARBA00022483"/>
    </source>
</evidence>
<evidence type="ECO:0000256" key="12">
    <source>
        <dbReference type="ARBA" id="ARBA00023212"/>
    </source>
</evidence>
<keyword evidence="11" id="KW-0342">GTP-binding</keyword>
<evidence type="ECO:0000256" key="6">
    <source>
        <dbReference type="ARBA" id="ARBA00022490"/>
    </source>
</evidence>
<keyword evidence="9" id="KW-0653">Protein transport</keyword>
<evidence type="ECO:0000256" key="8">
    <source>
        <dbReference type="ARBA" id="ARBA00022794"/>
    </source>
</evidence>
<keyword evidence="12" id="KW-0206">Cytoskeleton</keyword>
<evidence type="ECO:0000256" key="10">
    <source>
        <dbReference type="ARBA" id="ARBA00023069"/>
    </source>
</evidence>
<dbReference type="GO" id="GO:0015031">
    <property type="term" value="P:protein transport"/>
    <property type="evidence" value="ECO:0007669"/>
    <property type="project" value="UniProtKB-KW"/>
</dbReference>
<evidence type="ECO:0000313" key="15">
    <source>
        <dbReference type="Proteomes" id="UP000515135"/>
    </source>
</evidence>
<dbReference type="InterPro" id="IPR039677">
    <property type="entry name" value="RSG1"/>
</dbReference>
<dbReference type="GO" id="GO:0003924">
    <property type="term" value="F:GTPase activity"/>
    <property type="evidence" value="ECO:0007669"/>
    <property type="project" value="InterPro"/>
</dbReference>
<dbReference type="PANTHER" id="PTHR14983:SF1">
    <property type="entry name" value="CILIOGENESIS AND PLANAR POLARITY EFFECTOR 2"/>
    <property type="match status" value="1"/>
</dbReference>
<evidence type="ECO:0000256" key="13">
    <source>
        <dbReference type="ARBA" id="ARBA00023273"/>
    </source>
</evidence>
<evidence type="ECO:0000256" key="7">
    <source>
        <dbReference type="ARBA" id="ARBA00022741"/>
    </source>
</evidence>
<evidence type="ECO:0000256" key="2">
    <source>
        <dbReference type="ARBA" id="ARBA00006270"/>
    </source>
</evidence>
<dbReference type="SUPFAM" id="SSF52540">
    <property type="entry name" value="P-loop containing nucleoside triphosphate hydrolases"/>
    <property type="match status" value="1"/>
</dbReference>
<comment type="subcellular location">
    <subcellularLocation>
        <location evidence="1">Cytoplasm</location>
        <location evidence="1">Cytoskeleton</location>
        <location evidence="1">Cilium basal body</location>
    </subcellularLocation>
</comment>
<reference evidence="16" key="1">
    <citation type="submission" date="2025-08" db="UniProtKB">
        <authorList>
            <consortium name="RefSeq"/>
        </authorList>
    </citation>
    <scope>IDENTIFICATION</scope>
    <source>
        <tissue evidence="16">Gonad</tissue>
    </source>
</reference>
<dbReference type="SMART" id="SM00175">
    <property type="entry name" value="RAB"/>
    <property type="match status" value="1"/>
</dbReference>
<keyword evidence="6" id="KW-0963">Cytoplasm</keyword>
<gene>
    <name evidence="16" type="primary">LOC109472601</name>
</gene>
<keyword evidence="15" id="KW-1185">Reference proteome</keyword>
<evidence type="ECO:0000313" key="16">
    <source>
        <dbReference type="RefSeq" id="XP_019627955.1"/>
    </source>
</evidence>
<dbReference type="PANTHER" id="PTHR14983">
    <property type="entry name" value="CILIOGENESIS AND PLANAR POLARITY EFFECTOR 2"/>
    <property type="match status" value="1"/>
</dbReference>
<evidence type="ECO:0000256" key="1">
    <source>
        <dbReference type="ARBA" id="ARBA00004120"/>
    </source>
</evidence>
<comment type="similarity">
    <text evidence="2">Belongs to the small GTPase superfamily. Rab family.</text>
</comment>
<evidence type="ECO:0000256" key="11">
    <source>
        <dbReference type="ARBA" id="ARBA00023134"/>
    </source>
</evidence>
<keyword evidence="13" id="KW-0966">Cell projection</keyword>
<evidence type="ECO:0000256" key="3">
    <source>
        <dbReference type="ARBA" id="ARBA00021423"/>
    </source>
</evidence>
<dbReference type="InterPro" id="IPR027417">
    <property type="entry name" value="P-loop_NTPase"/>
</dbReference>
<evidence type="ECO:0000256" key="4">
    <source>
        <dbReference type="ARBA" id="ARBA00022448"/>
    </source>
</evidence>
<keyword evidence="4" id="KW-0813">Transport</keyword>
<dbReference type="PROSITE" id="PS51419">
    <property type="entry name" value="RAB"/>
    <property type="match status" value="1"/>
</dbReference>
<organism evidence="15 16">
    <name type="scientific">Branchiostoma belcheri</name>
    <name type="common">Amphioxus</name>
    <dbReference type="NCBI Taxonomy" id="7741"/>
    <lineage>
        <taxon>Eukaryota</taxon>
        <taxon>Metazoa</taxon>
        <taxon>Chordata</taxon>
        <taxon>Cephalochordata</taxon>
        <taxon>Leptocardii</taxon>
        <taxon>Amphioxiformes</taxon>
        <taxon>Branchiostomatidae</taxon>
        <taxon>Branchiostoma</taxon>
    </lineage>
</organism>
<sequence length="267" mass="30279">MSAPVTSLVSPGALISPEWYKTPEGREYLAGILRRNRRRIFGLLERPSLSPQQDPEMVSYKIYLAGKSGVGKTATVAKLAGIEVPPTHQETPGIQTTVLYWPAKLVQREKVIMFKLHFWDAGEQALKKFDHILPACKDKVDAVLFLFSFTDRSSFEDLPHLMSRVVESSESILRLVVGTKYDQTLHNEVPTRDIREFEHRWKVPVLMIRNVDGPRTPDGKALDGRAGIMEVAQFLNSICEHLWRHDQIAAGIYRPPDYTGEPKISFI</sequence>
<evidence type="ECO:0000256" key="14">
    <source>
        <dbReference type="ARBA" id="ARBA00030243"/>
    </source>
</evidence>
<dbReference type="GO" id="GO:0005525">
    <property type="term" value="F:GTP binding"/>
    <property type="evidence" value="ECO:0007669"/>
    <property type="project" value="UniProtKB-KW"/>
</dbReference>
<protein>
    <recommendedName>
        <fullName evidence="3">Ciliogenesis and planar polarity effector 2</fullName>
    </recommendedName>
    <alternativeName>
        <fullName evidence="14">REM2- and Rab-like small GTPase 1</fullName>
    </alternativeName>
</protein>
<dbReference type="OrthoDB" id="10266641at2759"/>
<evidence type="ECO:0000256" key="9">
    <source>
        <dbReference type="ARBA" id="ARBA00022927"/>
    </source>
</evidence>
<keyword evidence="5" id="KW-0268">Exocytosis</keyword>
<keyword evidence="7" id="KW-0547">Nucleotide-binding</keyword>
<dbReference type="AlphaFoldDB" id="A0A6P4YFE8"/>
<dbReference type="GO" id="GO:0030030">
    <property type="term" value="P:cell projection organization"/>
    <property type="evidence" value="ECO:0007669"/>
    <property type="project" value="UniProtKB-KW"/>
</dbReference>
<dbReference type="InterPro" id="IPR001806">
    <property type="entry name" value="Small_GTPase"/>
</dbReference>
<dbReference type="GeneID" id="109472601"/>
<dbReference type="Pfam" id="PF00071">
    <property type="entry name" value="Ras"/>
    <property type="match status" value="1"/>
</dbReference>
<name>A0A6P4YFE8_BRABE</name>
<keyword evidence="10" id="KW-0969">Cilium</keyword>
<dbReference type="RefSeq" id="XP_019627955.1">
    <property type="nucleotide sequence ID" value="XM_019772396.1"/>
</dbReference>
<keyword evidence="8" id="KW-0970">Cilium biogenesis/degradation</keyword>
<dbReference type="Proteomes" id="UP000515135">
    <property type="component" value="Unplaced"/>
</dbReference>
<dbReference type="Gene3D" id="3.40.50.300">
    <property type="entry name" value="P-loop containing nucleotide triphosphate hydrolases"/>
    <property type="match status" value="1"/>
</dbReference>
<accession>A0A6P4YFE8</accession>